<sequence length="579" mass="61204">MSRLAASLAILIPLTLLGACATAGPPPGQDPVTAESDLPPPPAGSSPFGLFLAGQAAMNDGDNSQAARYFGQASNAGLDGAYIQQQAFVTSLLAGDITRAAKLAPNADATSPVFGRLGLLTKAVEALASGDGKGSLAILSADGGIGYPFSGAGALLKPWAAAAAGDMKGASISPVDGGDRIVAVFGQLGQASLYERMRRYDEAETDYKALASLNGAGTLFVADYGEFLERRGRSADALALYDQALAEHPADAGLQRARARAAAKGKAPAMLSYRQGAARAMVAAAAGLISEKQSDLAMAYLRLSLRLDPERDETWVLVGALMEDRKNLEGARVAYSHVRLGSPQWVSAQTKLAWSYQGAGDNATALKLVEAAVAAAPNDQTALINQADLYRANERYEDSVRVLDGVIARQGATPDWRLLYMRGVSLQAAGRWPDAERDLKTALAQSPNEPELLNFLGYSWIDRGEHLDEALDMVKRAVAANPRSGAIVDSLGWAYYRLGDYKNAVAQLEAAVELDAADPEINNHLGDAYWQIGRKVEARYQWSRVLTLQPDAKIKAQVEAKLKDGLAPAAPVKSRVAGN</sequence>
<feature type="chain" id="PRO_5046195161" evidence="4">
    <location>
        <begin position="24"/>
        <end position="579"/>
    </location>
</feature>
<dbReference type="Proteomes" id="UP001228905">
    <property type="component" value="Unassembled WGS sequence"/>
</dbReference>
<keyword evidence="2 3" id="KW-0802">TPR repeat</keyword>
<name>A0ABU0IPK7_9CAUL</name>
<feature type="repeat" description="TPR" evidence="3">
    <location>
        <begin position="519"/>
        <end position="552"/>
    </location>
</feature>
<dbReference type="InterPro" id="IPR051012">
    <property type="entry name" value="CellSynth/LPSAsmb/PSIAsmb"/>
</dbReference>
<dbReference type="SMART" id="SM00028">
    <property type="entry name" value="TPR"/>
    <property type="match status" value="8"/>
</dbReference>
<evidence type="ECO:0000256" key="2">
    <source>
        <dbReference type="ARBA" id="ARBA00022803"/>
    </source>
</evidence>
<keyword evidence="4" id="KW-0732">Signal</keyword>
<evidence type="ECO:0000256" key="1">
    <source>
        <dbReference type="ARBA" id="ARBA00022737"/>
    </source>
</evidence>
<dbReference type="RefSeq" id="WP_307348141.1">
    <property type="nucleotide sequence ID" value="NZ_JAUSVS010000002.1"/>
</dbReference>
<dbReference type="Pfam" id="PF13414">
    <property type="entry name" value="TPR_11"/>
    <property type="match status" value="1"/>
</dbReference>
<proteinExistence type="predicted"/>
<keyword evidence="1" id="KW-0677">Repeat</keyword>
<comment type="caution">
    <text evidence="5">The sequence shown here is derived from an EMBL/GenBank/DDBJ whole genome shotgun (WGS) entry which is preliminary data.</text>
</comment>
<feature type="repeat" description="TPR" evidence="3">
    <location>
        <begin position="485"/>
        <end position="518"/>
    </location>
</feature>
<accession>A0ABU0IPK7</accession>
<feature type="signal peptide" evidence="4">
    <location>
        <begin position="1"/>
        <end position="23"/>
    </location>
</feature>
<evidence type="ECO:0000313" key="5">
    <source>
        <dbReference type="EMBL" id="MDQ0463894.1"/>
    </source>
</evidence>
<dbReference type="SUPFAM" id="SSF48452">
    <property type="entry name" value="TPR-like"/>
    <property type="match status" value="1"/>
</dbReference>
<dbReference type="EMBL" id="JAUSVS010000002">
    <property type="protein sequence ID" value="MDQ0463894.1"/>
    <property type="molecule type" value="Genomic_DNA"/>
</dbReference>
<dbReference type="Gene3D" id="1.25.40.10">
    <property type="entry name" value="Tetratricopeptide repeat domain"/>
    <property type="match status" value="4"/>
</dbReference>
<evidence type="ECO:0000313" key="6">
    <source>
        <dbReference type="Proteomes" id="UP001228905"/>
    </source>
</evidence>
<organism evidence="5 6">
    <name type="scientific">Caulobacter ginsengisoli</name>
    <dbReference type="NCBI Taxonomy" id="400775"/>
    <lineage>
        <taxon>Bacteria</taxon>
        <taxon>Pseudomonadati</taxon>
        <taxon>Pseudomonadota</taxon>
        <taxon>Alphaproteobacteria</taxon>
        <taxon>Caulobacterales</taxon>
        <taxon>Caulobacteraceae</taxon>
        <taxon>Caulobacter</taxon>
    </lineage>
</organism>
<dbReference type="PROSITE" id="PS51257">
    <property type="entry name" value="PROKAR_LIPOPROTEIN"/>
    <property type="match status" value="1"/>
</dbReference>
<evidence type="ECO:0000256" key="3">
    <source>
        <dbReference type="PROSITE-ProRule" id="PRU00339"/>
    </source>
</evidence>
<dbReference type="InterPro" id="IPR019734">
    <property type="entry name" value="TPR_rpt"/>
</dbReference>
<dbReference type="PANTHER" id="PTHR45586">
    <property type="entry name" value="TPR REPEAT-CONTAINING PROTEIN PA4667"/>
    <property type="match status" value="1"/>
</dbReference>
<dbReference type="InterPro" id="IPR011990">
    <property type="entry name" value="TPR-like_helical_dom_sf"/>
</dbReference>
<reference evidence="5 6" key="1">
    <citation type="submission" date="2023-07" db="EMBL/GenBank/DDBJ databases">
        <title>Genomic Encyclopedia of Type Strains, Phase IV (KMG-IV): sequencing the most valuable type-strain genomes for metagenomic binning, comparative biology and taxonomic classification.</title>
        <authorList>
            <person name="Goeker M."/>
        </authorList>
    </citation>
    <scope>NUCLEOTIDE SEQUENCE [LARGE SCALE GENOMIC DNA]</scope>
    <source>
        <strain evidence="5 6">DSM 18695</strain>
    </source>
</reference>
<protein>
    <submittedName>
        <fullName evidence="5">Flp pilus assembly protein TadD</fullName>
    </submittedName>
</protein>
<evidence type="ECO:0000256" key="4">
    <source>
        <dbReference type="SAM" id="SignalP"/>
    </source>
</evidence>
<dbReference type="PROSITE" id="PS50005">
    <property type="entry name" value="TPR"/>
    <property type="match status" value="2"/>
</dbReference>
<dbReference type="Pfam" id="PF13432">
    <property type="entry name" value="TPR_16"/>
    <property type="match status" value="3"/>
</dbReference>
<gene>
    <name evidence="5" type="ORF">QO010_001665</name>
</gene>
<keyword evidence="6" id="KW-1185">Reference proteome</keyword>
<dbReference type="PANTHER" id="PTHR45586:SF1">
    <property type="entry name" value="LIPOPOLYSACCHARIDE ASSEMBLY PROTEIN B"/>
    <property type="match status" value="1"/>
</dbReference>